<sequence length="876" mass="83984">MCVIVEGAAATAEARSAAADSVLTCDELMASGGVVHATTDDGCGAAPQFGLAASLGDAVSAAAGCAAAHTPVVIRLARCGYLLREALAIPSHTVLDGGYDASGAVWIKKMKRASSATFDHSPQPLLDANETVVLRSGESGIAVDGGGRALIAIDAVKVDGWGLRDLTVAFTDDAVDVAGPSTSFYAVAAHETGAAGFDITRVALLLPGRLPQGMTGLAGTQGAPGESATQAEPGDSDDASAWGHASPGGAGGGPGAGAGGAIHEYGSGWFGHDGSPAQQTSPWAGGGGGAGGNGGSGGQAGGRGGAGGAPAWMAAGAVDGGPGGSAGKSGRPGSPGKPGVTPCPSANTECWADPGAIGVLTTNTRGLVAGGTGSAGDVGRGGGGGSGGGGGGGQQCRLCRDGGGAGGGGGGGGGDGGAGGRGGLAGGSSIALLVSASKGPDGGQLSSSLLLPGLAGTGGLGGDGGGGGPGGRGGYGGTASSEVGAGGRGGDGGQGEGGGAGGPGAPGISAFVHEVANTVAPVKAPIPDYMFDLGGVLPFAVAGAERGVICSFVPQEISLPPGLDDTAYEVDFVGAAAVEQVVPGSSATGALWRVTYGSAGWYDVMTAVGGGNHVFQVGFVLPQGQQLEASMCQTEHVRVVALPTRGDVTSNLSWTSADESVVQIVVAANSQGRDVTLEPGKAGTTHVIVRGESAVCGKTESLLKVVVHNCVHPSPPPPPTPPSPPPPTWETPPPPAPIRPPSPAAGHRAPPPPPSTSSGASSTGASSGAVPLDGGKKAHGTSVGLVIGGIGLIVAVLVGGAVVGLKWHTRRRVARQGTRLDDDAVLTSLSVNLANYDSDVGSDESGGLGAGGSVPRMLTADEILGELEAPLEPFGQ</sequence>
<feature type="transmembrane region" description="Helical" evidence="2">
    <location>
        <begin position="783"/>
        <end position="805"/>
    </location>
</feature>
<feature type="region of interest" description="Disordered" evidence="1">
    <location>
        <begin position="371"/>
        <end position="394"/>
    </location>
</feature>
<dbReference type="OMA" id="ANTECWA"/>
<dbReference type="GeneID" id="25564647"/>
<feature type="region of interest" description="Disordered" evidence="1">
    <location>
        <begin position="215"/>
        <end position="342"/>
    </location>
</feature>
<dbReference type="STRING" id="461836.A0A0L0DAU0"/>
<gene>
    <name evidence="3" type="ORF">AMSG_05182</name>
</gene>
<keyword evidence="2" id="KW-0812">Transmembrane</keyword>
<dbReference type="PRINTS" id="PR01228">
    <property type="entry name" value="EGGSHELL"/>
</dbReference>
<accession>A0A0L0DAU0</accession>
<dbReference type="AlphaFoldDB" id="A0A0L0DAU0"/>
<keyword evidence="4" id="KW-1185">Reference proteome</keyword>
<name>A0A0L0DAU0_THETB</name>
<feature type="region of interest" description="Disordered" evidence="1">
    <location>
        <begin position="460"/>
        <end position="504"/>
    </location>
</feature>
<evidence type="ECO:0000313" key="4">
    <source>
        <dbReference type="Proteomes" id="UP000054408"/>
    </source>
</evidence>
<organism evidence="3 4">
    <name type="scientific">Thecamonas trahens ATCC 50062</name>
    <dbReference type="NCBI Taxonomy" id="461836"/>
    <lineage>
        <taxon>Eukaryota</taxon>
        <taxon>Apusozoa</taxon>
        <taxon>Apusomonadida</taxon>
        <taxon>Apusomonadidae</taxon>
        <taxon>Thecamonas</taxon>
    </lineage>
</organism>
<feature type="compositionally biased region" description="Gly residues" evidence="1">
    <location>
        <begin position="246"/>
        <end position="260"/>
    </location>
</feature>
<dbReference type="EMBL" id="GL349453">
    <property type="protein sequence ID" value="KNC49201.1"/>
    <property type="molecule type" value="Genomic_DNA"/>
</dbReference>
<protein>
    <submittedName>
        <fullName evidence="3">Uncharacterized protein</fullName>
    </submittedName>
</protein>
<feature type="compositionally biased region" description="Gly residues" evidence="1">
    <location>
        <begin position="460"/>
        <end position="477"/>
    </location>
</feature>
<keyword evidence="2" id="KW-1133">Transmembrane helix</keyword>
<proteinExistence type="predicted"/>
<dbReference type="RefSeq" id="XP_013758217.1">
    <property type="nucleotide sequence ID" value="XM_013902763.1"/>
</dbReference>
<keyword evidence="2" id="KW-0472">Membrane</keyword>
<evidence type="ECO:0000313" key="3">
    <source>
        <dbReference type="EMBL" id="KNC49201.1"/>
    </source>
</evidence>
<evidence type="ECO:0000256" key="2">
    <source>
        <dbReference type="SAM" id="Phobius"/>
    </source>
</evidence>
<feature type="compositionally biased region" description="Gly residues" evidence="1">
    <location>
        <begin position="318"/>
        <end position="327"/>
    </location>
</feature>
<feature type="compositionally biased region" description="Gly residues" evidence="1">
    <location>
        <begin position="284"/>
        <end position="308"/>
    </location>
</feature>
<feature type="compositionally biased region" description="Low complexity" evidence="1">
    <location>
        <begin position="328"/>
        <end position="339"/>
    </location>
</feature>
<feature type="compositionally biased region" description="Gly residues" evidence="1">
    <location>
        <begin position="484"/>
        <end position="504"/>
    </location>
</feature>
<feature type="compositionally biased region" description="Pro residues" evidence="1">
    <location>
        <begin position="714"/>
        <end position="755"/>
    </location>
</feature>
<dbReference type="Proteomes" id="UP000054408">
    <property type="component" value="Unassembled WGS sequence"/>
</dbReference>
<reference evidence="3 4" key="1">
    <citation type="submission" date="2010-05" db="EMBL/GenBank/DDBJ databases">
        <title>The Genome Sequence of Thecamonas trahens ATCC 50062.</title>
        <authorList>
            <consortium name="The Broad Institute Genome Sequencing Platform"/>
            <person name="Russ C."/>
            <person name="Cuomo C."/>
            <person name="Shea T."/>
            <person name="Young S.K."/>
            <person name="Zeng Q."/>
            <person name="Koehrsen M."/>
            <person name="Haas B."/>
            <person name="Borodovsky M."/>
            <person name="Guigo R."/>
            <person name="Alvarado L."/>
            <person name="Berlin A."/>
            <person name="Bochicchio J."/>
            <person name="Borenstein D."/>
            <person name="Chapman S."/>
            <person name="Chen Z."/>
            <person name="Freedman E."/>
            <person name="Gellesch M."/>
            <person name="Goldberg J."/>
            <person name="Griggs A."/>
            <person name="Gujja S."/>
            <person name="Heilman E."/>
            <person name="Heiman D."/>
            <person name="Hepburn T."/>
            <person name="Howarth C."/>
            <person name="Jen D."/>
            <person name="Larson L."/>
            <person name="Mehta T."/>
            <person name="Park D."/>
            <person name="Pearson M."/>
            <person name="Roberts A."/>
            <person name="Saif S."/>
            <person name="Shenoy N."/>
            <person name="Sisk P."/>
            <person name="Stolte C."/>
            <person name="Sykes S."/>
            <person name="Thomson T."/>
            <person name="Walk T."/>
            <person name="White J."/>
            <person name="Yandava C."/>
            <person name="Burger G."/>
            <person name="Gray M.W."/>
            <person name="Holland P.W.H."/>
            <person name="King N."/>
            <person name="Lang F.B.F."/>
            <person name="Roger A.J."/>
            <person name="Ruiz-Trillo I."/>
            <person name="Lander E."/>
            <person name="Nusbaum C."/>
        </authorList>
    </citation>
    <scope>NUCLEOTIDE SEQUENCE [LARGE SCALE GENOMIC DNA]</scope>
    <source>
        <strain evidence="3 4">ATCC 50062</strain>
    </source>
</reference>
<feature type="region of interest" description="Disordered" evidence="1">
    <location>
        <begin position="714"/>
        <end position="773"/>
    </location>
</feature>
<evidence type="ECO:0000256" key="1">
    <source>
        <dbReference type="SAM" id="MobiDB-lite"/>
    </source>
</evidence>
<feature type="compositionally biased region" description="Low complexity" evidence="1">
    <location>
        <begin position="756"/>
        <end position="769"/>
    </location>
</feature>